<sequence>MGIEVGEGAYGLFDGTHGRALGNLDFQSTGVQTRIRQHAQDAFDNAGLPKLTC</sequence>
<keyword evidence="2" id="KW-1185">Reference proteome</keyword>
<dbReference type="Proteomes" id="UP000199256">
    <property type="component" value="Unassembled WGS sequence"/>
</dbReference>
<name>A0A1H7M9A7_9GAMM</name>
<proteinExistence type="predicted"/>
<evidence type="ECO:0000313" key="1">
    <source>
        <dbReference type="EMBL" id="SEL07744.1"/>
    </source>
</evidence>
<dbReference type="AlphaFoldDB" id="A0A1H7M9A7"/>
<organism evidence="1 2">
    <name type="scientific">Ectothiorhodospira marina</name>
    <dbReference type="NCBI Taxonomy" id="1396821"/>
    <lineage>
        <taxon>Bacteria</taxon>
        <taxon>Pseudomonadati</taxon>
        <taxon>Pseudomonadota</taxon>
        <taxon>Gammaproteobacteria</taxon>
        <taxon>Chromatiales</taxon>
        <taxon>Ectothiorhodospiraceae</taxon>
        <taxon>Ectothiorhodospira</taxon>
    </lineage>
</organism>
<reference evidence="2" key="1">
    <citation type="submission" date="2016-10" db="EMBL/GenBank/DDBJ databases">
        <authorList>
            <person name="Varghese N."/>
            <person name="Submissions S."/>
        </authorList>
    </citation>
    <scope>NUCLEOTIDE SEQUENCE [LARGE SCALE GENOMIC DNA]</scope>
    <source>
        <strain evidence="2">DSM 241</strain>
    </source>
</reference>
<dbReference type="EMBL" id="FOAA01000009">
    <property type="protein sequence ID" value="SEL07744.1"/>
    <property type="molecule type" value="Genomic_DNA"/>
</dbReference>
<gene>
    <name evidence="1" type="ORF">SAMN05444515_10910</name>
</gene>
<protein>
    <submittedName>
        <fullName evidence="1">Uncharacterized protein</fullName>
    </submittedName>
</protein>
<evidence type="ECO:0000313" key="2">
    <source>
        <dbReference type="Proteomes" id="UP000199256"/>
    </source>
</evidence>
<accession>A0A1H7M9A7</accession>